<feature type="transmembrane region" description="Helical" evidence="1">
    <location>
        <begin position="20"/>
        <end position="45"/>
    </location>
</feature>
<evidence type="ECO:0008006" key="4">
    <source>
        <dbReference type="Google" id="ProtNLM"/>
    </source>
</evidence>
<dbReference type="STRING" id="48003.BLA55_00515"/>
<dbReference type="OrthoDB" id="398354at2"/>
<feature type="transmembrane region" description="Helical" evidence="1">
    <location>
        <begin position="151"/>
        <end position="172"/>
    </location>
</feature>
<dbReference type="Proteomes" id="UP000184322">
    <property type="component" value="Chromosome"/>
</dbReference>
<feature type="transmembrane region" description="Helical" evidence="1">
    <location>
        <begin position="84"/>
        <end position="105"/>
    </location>
</feature>
<name>A0A1L4FRE4_9BACT</name>
<sequence>MNEFLHQEQRISITNGRKTFYALVSLFFGIAFTILIATMGIASYFVSPRWLMQPAGIGTSFGIFISGLIFLVVFSYYGNRMNLFWKIVSSIVIVFFLSYFVVYATKVWLEFDSNRTLIIFGSLLIPGIIMIAAGLLGYFEIIKIEKLTFIYWILFAVYIVTTIVVFVTIFVTSNSKTLLTMSNFYSFLIITIVFVSTAIDFYLLRKKAESFETTVDKKELVKEALMFSVSLFSNYVQLVLQILRLFSFNKN</sequence>
<dbReference type="KEGG" id="mpul:BLA55_00515"/>
<evidence type="ECO:0000313" key="2">
    <source>
        <dbReference type="EMBL" id="APJ38174.1"/>
    </source>
</evidence>
<proteinExistence type="predicted"/>
<organism evidence="2 3">
    <name type="scientific">Mycoplasmopsis pullorum</name>
    <dbReference type="NCBI Taxonomy" id="48003"/>
    <lineage>
        <taxon>Bacteria</taxon>
        <taxon>Bacillati</taxon>
        <taxon>Mycoplasmatota</taxon>
        <taxon>Mycoplasmoidales</taxon>
        <taxon>Metamycoplasmataceae</taxon>
        <taxon>Mycoplasmopsis</taxon>
    </lineage>
</organism>
<reference evidence="3" key="1">
    <citation type="submission" date="2016-10" db="EMBL/GenBank/DDBJ databases">
        <authorList>
            <person name="Beylefeld A."/>
            <person name="Abolnik C."/>
        </authorList>
    </citation>
    <scope>NUCLEOTIDE SEQUENCE [LARGE SCALE GENOMIC DNA]</scope>
    <source>
        <strain evidence="3">B359_6</strain>
    </source>
</reference>
<feature type="transmembrane region" description="Helical" evidence="1">
    <location>
        <begin position="184"/>
        <end position="204"/>
    </location>
</feature>
<gene>
    <name evidence="2" type="ORF">BLA55_00515</name>
</gene>
<keyword evidence="1" id="KW-0812">Transmembrane</keyword>
<keyword evidence="3" id="KW-1185">Reference proteome</keyword>
<dbReference type="RefSeq" id="WP_073372179.1">
    <property type="nucleotide sequence ID" value="NZ_CP017813.1"/>
</dbReference>
<accession>A0A1L4FRE4</accession>
<dbReference type="EMBL" id="CP017813">
    <property type="protein sequence ID" value="APJ38174.1"/>
    <property type="molecule type" value="Genomic_DNA"/>
</dbReference>
<keyword evidence="1" id="KW-0472">Membrane</keyword>
<dbReference type="NCBIfam" id="NF045951">
    <property type="entry name" value="MAG0110_fam"/>
    <property type="match status" value="1"/>
</dbReference>
<evidence type="ECO:0000256" key="1">
    <source>
        <dbReference type="SAM" id="Phobius"/>
    </source>
</evidence>
<feature type="transmembrane region" description="Helical" evidence="1">
    <location>
        <begin position="117"/>
        <end position="139"/>
    </location>
</feature>
<dbReference type="AlphaFoldDB" id="A0A1L4FRE4"/>
<evidence type="ECO:0000313" key="3">
    <source>
        <dbReference type="Proteomes" id="UP000184322"/>
    </source>
</evidence>
<protein>
    <recommendedName>
        <fullName evidence="4">Inhibitor of apoptosis-promoting Bax1</fullName>
    </recommendedName>
</protein>
<keyword evidence="1" id="KW-1133">Transmembrane helix</keyword>
<feature type="transmembrane region" description="Helical" evidence="1">
    <location>
        <begin position="225"/>
        <end position="246"/>
    </location>
</feature>
<feature type="transmembrane region" description="Helical" evidence="1">
    <location>
        <begin position="57"/>
        <end position="77"/>
    </location>
</feature>